<dbReference type="CDD" id="cd00840">
    <property type="entry name" value="MPP_Mre11_N"/>
    <property type="match status" value="1"/>
</dbReference>
<dbReference type="PIRSF" id="PIRSF033091">
    <property type="entry name" value="Pesterase_YhaO"/>
    <property type="match status" value="1"/>
</dbReference>
<dbReference type="InterPro" id="IPR004843">
    <property type="entry name" value="Calcineurin-like_PHP"/>
</dbReference>
<sequence>MFRFLHAADIHLDSPMLGLEAYEGAPVAVLREATRRAFEGLVRLALDEAVDFVVIAGDLYDGDWRDFSTGLFFSRQVARLHEVGIPVYLIAGNHDAASVLTRRLTLPPNVHAFSTRAAESNEVPGLPVVIHGRGFPHRAVPENLVPDYPPPVPGMLNIGLLHTSLTGAPGHDSYAPCTLRDLTGKGYDYWALGHVHQPQVLARDPWVVFAGNLQGRHIRESGPRGAWLVTVGDGREIRAVEHRHLDVVRWARVAVDIAGLADPAELAGRVGETLQAALTGADGRPLAARLTLTGATALHDHLKRDLPHVRADCLAQAQIVAGDEIWVEEVEVATAPVYDLADLAARDELTGIVLETLHAAGDGDLALPPEAQDMLRVLPPEIRAELQADLEGKGRAALLEDVRAILLETLARKGGAA</sequence>
<evidence type="ECO:0000313" key="3">
    <source>
        <dbReference type="EMBL" id="AGA91153.1"/>
    </source>
</evidence>
<evidence type="ECO:0000313" key="4">
    <source>
        <dbReference type="Proteomes" id="UP000010816"/>
    </source>
</evidence>
<dbReference type="InterPro" id="IPR029052">
    <property type="entry name" value="Metallo-depent_PP-like"/>
</dbReference>
<keyword evidence="3" id="KW-0269">Exonuclease</keyword>
<dbReference type="Pfam" id="PF00149">
    <property type="entry name" value="Metallophos"/>
    <property type="match status" value="1"/>
</dbReference>
<dbReference type="HOGENOM" id="CLU_026621_4_0_6"/>
<dbReference type="PANTHER" id="PTHR30337:SF7">
    <property type="entry name" value="PHOSPHOESTERASE"/>
    <property type="match status" value="1"/>
</dbReference>
<dbReference type="InterPro" id="IPR050535">
    <property type="entry name" value="DNA_Repair-Maintenance_Comp"/>
</dbReference>
<keyword evidence="3" id="KW-0540">Nuclease</keyword>
<evidence type="ECO:0000259" key="2">
    <source>
        <dbReference type="Pfam" id="PF00149"/>
    </source>
</evidence>
<reference evidence="3 4" key="1">
    <citation type="submission" date="2011-09" db="EMBL/GenBank/DDBJ databases">
        <title>Complete sequence of chromosome of Thioflavicoccus mobilis 8321.</title>
        <authorList>
            <consortium name="US DOE Joint Genome Institute"/>
            <person name="Lucas S."/>
            <person name="Han J."/>
            <person name="Lapidus A."/>
            <person name="Cheng J.-F."/>
            <person name="Goodwin L."/>
            <person name="Pitluck S."/>
            <person name="Peters L."/>
            <person name="Ovchinnikova G."/>
            <person name="Lu M."/>
            <person name="Detter J.C."/>
            <person name="Han C."/>
            <person name="Tapia R."/>
            <person name="Land M."/>
            <person name="Hauser L."/>
            <person name="Kyrpides N."/>
            <person name="Ivanova N."/>
            <person name="Pagani I."/>
            <person name="Vogl K."/>
            <person name="Liu Z."/>
            <person name="Imhoff J."/>
            <person name="Thiel V."/>
            <person name="Frigaard N.-U."/>
            <person name="Bryant D."/>
            <person name="Woyke T."/>
        </authorList>
    </citation>
    <scope>NUCLEOTIDE SEQUENCE [LARGE SCALE GENOMIC DNA]</scope>
    <source>
        <strain evidence="3 4">8321</strain>
    </source>
</reference>
<dbReference type="Proteomes" id="UP000010816">
    <property type="component" value="Chromosome"/>
</dbReference>
<evidence type="ECO:0000256" key="1">
    <source>
        <dbReference type="ARBA" id="ARBA00022801"/>
    </source>
</evidence>
<name>L0GWL9_9GAMM</name>
<protein>
    <submittedName>
        <fullName evidence="3">DNA repair exonuclease</fullName>
    </submittedName>
</protein>
<dbReference type="AlphaFoldDB" id="L0GWL9"/>
<dbReference type="STRING" id="765912.Thimo_2417"/>
<dbReference type="InterPro" id="IPR014576">
    <property type="entry name" value="Pesterase_YhaO"/>
</dbReference>
<dbReference type="EMBL" id="CP003051">
    <property type="protein sequence ID" value="AGA91153.1"/>
    <property type="molecule type" value="Genomic_DNA"/>
</dbReference>
<gene>
    <name evidence="3" type="ORF">Thimo_2417</name>
</gene>
<dbReference type="PANTHER" id="PTHR30337">
    <property type="entry name" value="COMPONENT OF ATP-DEPENDENT DSDNA EXONUCLEASE"/>
    <property type="match status" value="1"/>
</dbReference>
<accession>L0GWL9</accession>
<dbReference type="PATRIC" id="fig|765912.4.peg.2369"/>
<keyword evidence="1" id="KW-0378">Hydrolase</keyword>
<dbReference type="InterPro" id="IPR041796">
    <property type="entry name" value="Mre11_N"/>
</dbReference>
<dbReference type="Gene3D" id="3.60.21.10">
    <property type="match status" value="1"/>
</dbReference>
<dbReference type="SUPFAM" id="SSF56300">
    <property type="entry name" value="Metallo-dependent phosphatases"/>
    <property type="match status" value="1"/>
</dbReference>
<dbReference type="RefSeq" id="WP_015281286.1">
    <property type="nucleotide sequence ID" value="NC_019940.1"/>
</dbReference>
<dbReference type="GO" id="GO:0004527">
    <property type="term" value="F:exonuclease activity"/>
    <property type="evidence" value="ECO:0007669"/>
    <property type="project" value="UniProtKB-KW"/>
</dbReference>
<dbReference type="eggNOG" id="COG0420">
    <property type="taxonomic scope" value="Bacteria"/>
</dbReference>
<keyword evidence="4" id="KW-1185">Reference proteome</keyword>
<feature type="domain" description="Calcineurin-like phosphoesterase" evidence="2">
    <location>
        <begin position="2"/>
        <end position="198"/>
    </location>
</feature>
<dbReference type="KEGG" id="tmb:Thimo_2417"/>
<organism evidence="3 4">
    <name type="scientific">Thioflavicoccus mobilis 8321</name>
    <dbReference type="NCBI Taxonomy" id="765912"/>
    <lineage>
        <taxon>Bacteria</taxon>
        <taxon>Pseudomonadati</taxon>
        <taxon>Pseudomonadota</taxon>
        <taxon>Gammaproteobacteria</taxon>
        <taxon>Chromatiales</taxon>
        <taxon>Chromatiaceae</taxon>
        <taxon>Thioflavicoccus</taxon>
    </lineage>
</organism>
<proteinExistence type="predicted"/>